<evidence type="ECO:0000256" key="3">
    <source>
        <dbReference type="ARBA" id="ARBA00023163"/>
    </source>
</evidence>
<reference evidence="6 7" key="1">
    <citation type="submission" date="2022-08" db="EMBL/GenBank/DDBJ databases">
        <authorList>
            <person name="Li F."/>
        </authorList>
    </citation>
    <scope>NUCLEOTIDE SEQUENCE [LARGE SCALE GENOMIC DNA]</scope>
    <source>
        <strain evidence="6 7">10F1B-8-1</strain>
    </source>
</reference>
<dbReference type="Proteomes" id="UP001205337">
    <property type="component" value="Unassembled WGS sequence"/>
</dbReference>
<keyword evidence="1" id="KW-0805">Transcription regulation</keyword>
<dbReference type="InterPro" id="IPR009057">
    <property type="entry name" value="Homeodomain-like_sf"/>
</dbReference>
<dbReference type="PANTHER" id="PTHR30055:SF234">
    <property type="entry name" value="HTH-TYPE TRANSCRIPTIONAL REGULATOR BETI"/>
    <property type="match status" value="1"/>
</dbReference>
<gene>
    <name evidence="6" type="ORF">NUH29_11545</name>
</gene>
<dbReference type="PROSITE" id="PS50977">
    <property type="entry name" value="HTH_TETR_2"/>
    <property type="match status" value="1"/>
</dbReference>
<accession>A0ABT1ZHI8</accession>
<feature type="DNA-binding region" description="H-T-H motif" evidence="4">
    <location>
        <begin position="33"/>
        <end position="52"/>
    </location>
</feature>
<feature type="domain" description="HTH tetR-type" evidence="5">
    <location>
        <begin position="10"/>
        <end position="70"/>
    </location>
</feature>
<dbReference type="Pfam" id="PF00440">
    <property type="entry name" value="TetR_N"/>
    <property type="match status" value="1"/>
</dbReference>
<keyword evidence="2 4" id="KW-0238">DNA-binding</keyword>
<evidence type="ECO:0000259" key="5">
    <source>
        <dbReference type="PROSITE" id="PS50977"/>
    </source>
</evidence>
<dbReference type="RefSeq" id="WP_258799316.1">
    <property type="nucleotide sequence ID" value="NZ_JANTHX010000008.1"/>
</dbReference>
<evidence type="ECO:0000256" key="4">
    <source>
        <dbReference type="PROSITE-ProRule" id="PRU00335"/>
    </source>
</evidence>
<name>A0ABT1ZHI8_9MICO</name>
<dbReference type="Gene3D" id="1.10.357.10">
    <property type="entry name" value="Tetracycline Repressor, domain 2"/>
    <property type="match status" value="1"/>
</dbReference>
<evidence type="ECO:0000313" key="6">
    <source>
        <dbReference type="EMBL" id="MCS0500179.1"/>
    </source>
</evidence>
<comment type="caution">
    <text evidence="6">The sequence shown here is derived from an EMBL/GenBank/DDBJ whole genome shotgun (WGS) entry which is preliminary data.</text>
</comment>
<dbReference type="SUPFAM" id="SSF46689">
    <property type="entry name" value="Homeodomain-like"/>
    <property type="match status" value="1"/>
</dbReference>
<keyword evidence="7" id="KW-1185">Reference proteome</keyword>
<evidence type="ECO:0000256" key="2">
    <source>
        <dbReference type="ARBA" id="ARBA00023125"/>
    </source>
</evidence>
<keyword evidence="3" id="KW-0804">Transcription</keyword>
<evidence type="ECO:0000256" key="1">
    <source>
        <dbReference type="ARBA" id="ARBA00023015"/>
    </source>
</evidence>
<protein>
    <submittedName>
        <fullName evidence="6">TetR/AcrR family transcriptional regulator</fullName>
    </submittedName>
</protein>
<proteinExistence type="predicted"/>
<organism evidence="6 7">
    <name type="scientific">Protaetiibacter mangrovi</name>
    <dbReference type="NCBI Taxonomy" id="2970926"/>
    <lineage>
        <taxon>Bacteria</taxon>
        <taxon>Bacillati</taxon>
        <taxon>Actinomycetota</taxon>
        <taxon>Actinomycetes</taxon>
        <taxon>Micrococcales</taxon>
        <taxon>Microbacteriaceae</taxon>
        <taxon>Protaetiibacter</taxon>
    </lineage>
</organism>
<dbReference type="InterPro" id="IPR036271">
    <property type="entry name" value="Tet_transcr_reg_TetR-rel_C_sf"/>
</dbReference>
<dbReference type="InterPro" id="IPR050109">
    <property type="entry name" value="HTH-type_TetR-like_transc_reg"/>
</dbReference>
<dbReference type="EMBL" id="JANTHX010000008">
    <property type="protein sequence ID" value="MCS0500179.1"/>
    <property type="molecule type" value="Genomic_DNA"/>
</dbReference>
<dbReference type="PRINTS" id="PR00455">
    <property type="entry name" value="HTHTETR"/>
</dbReference>
<dbReference type="PANTHER" id="PTHR30055">
    <property type="entry name" value="HTH-TYPE TRANSCRIPTIONAL REGULATOR RUTR"/>
    <property type="match status" value="1"/>
</dbReference>
<evidence type="ECO:0000313" key="7">
    <source>
        <dbReference type="Proteomes" id="UP001205337"/>
    </source>
</evidence>
<sequence length="196" mass="21641">MPKVSDAHRASRRDQIVDAAVRCFSEKGFHRTSMADIIDASGLSAGAIYLQFESKQDIVAAAAQRIIGHRVSDIRDRLAAPPLPQPDEFIQITMDGLASEVRDSRMLVQLWSESFFADDMTRIVDQVFGLMRATVADYLSRWAAEHRALAPAAATAWGEETAPALLGLLQGHILQSALLHDFDPAAYRRAVHNLFV</sequence>
<dbReference type="InterPro" id="IPR001647">
    <property type="entry name" value="HTH_TetR"/>
</dbReference>
<dbReference type="SUPFAM" id="SSF48498">
    <property type="entry name" value="Tetracyclin repressor-like, C-terminal domain"/>
    <property type="match status" value="1"/>
</dbReference>